<proteinExistence type="inferred from homology"/>
<reference evidence="7 8" key="1">
    <citation type="submission" date="2016-10" db="EMBL/GenBank/DDBJ databases">
        <authorList>
            <person name="de Groot N.N."/>
        </authorList>
    </citation>
    <scope>NUCLEOTIDE SEQUENCE [LARGE SCALE GENOMIC DNA]</scope>
    <source>
        <strain evidence="7 8">CGMCC 4.1877</strain>
    </source>
</reference>
<dbReference type="Gene3D" id="1.10.12.10">
    <property type="entry name" value="Lyase 2-enoyl-coa Hydratase, Chain A, domain 2"/>
    <property type="match status" value="1"/>
</dbReference>
<dbReference type="GO" id="GO:0004300">
    <property type="term" value="F:enoyl-CoA hydratase activity"/>
    <property type="evidence" value="ECO:0007669"/>
    <property type="project" value="UniProtKB-EC"/>
</dbReference>
<accession>A0A1I4WZJ4</accession>
<keyword evidence="3" id="KW-0456">Lyase</keyword>
<dbReference type="Pfam" id="PF00378">
    <property type="entry name" value="ECH_1"/>
    <property type="match status" value="1"/>
</dbReference>
<protein>
    <recommendedName>
        <fullName evidence="2">enoyl-CoA hydratase</fullName>
        <ecNumber evidence="2">4.2.1.17</ecNumber>
    </recommendedName>
</protein>
<dbReference type="AlphaFoldDB" id="A0A1I4WZJ4"/>
<dbReference type="Proteomes" id="UP000199614">
    <property type="component" value="Unassembled WGS sequence"/>
</dbReference>
<dbReference type="InterPro" id="IPR029045">
    <property type="entry name" value="ClpP/crotonase-like_dom_sf"/>
</dbReference>
<evidence type="ECO:0000313" key="8">
    <source>
        <dbReference type="Proteomes" id="UP000199614"/>
    </source>
</evidence>
<evidence type="ECO:0000256" key="5">
    <source>
        <dbReference type="ARBA" id="ARBA00023717"/>
    </source>
</evidence>
<dbReference type="SUPFAM" id="SSF52096">
    <property type="entry name" value="ClpP/crotonase"/>
    <property type="match status" value="1"/>
</dbReference>
<name>A0A1I4WZJ4_PSUAM</name>
<organism evidence="7 8">
    <name type="scientific">Pseudonocardia ammonioxydans</name>
    <dbReference type="NCBI Taxonomy" id="260086"/>
    <lineage>
        <taxon>Bacteria</taxon>
        <taxon>Bacillati</taxon>
        <taxon>Actinomycetota</taxon>
        <taxon>Actinomycetes</taxon>
        <taxon>Pseudonocardiales</taxon>
        <taxon>Pseudonocardiaceae</taxon>
        <taxon>Pseudonocardia</taxon>
    </lineage>
</organism>
<evidence type="ECO:0000256" key="1">
    <source>
        <dbReference type="ARBA" id="ARBA00005254"/>
    </source>
</evidence>
<evidence type="ECO:0000256" key="4">
    <source>
        <dbReference type="ARBA" id="ARBA00023709"/>
    </source>
</evidence>
<dbReference type="Gene3D" id="3.90.226.10">
    <property type="entry name" value="2-enoyl-CoA Hydratase, Chain A, domain 1"/>
    <property type="match status" value="1"/>
</dbReference>
<dbReference type="PANTHER" id="PTHR11941:SF54">
    <property type="entry name" value="ENOYL-COA HYDRATASE, MITOCHONDRIAL"/>
    <property type="match status" value="1"/>
</dbReference>
<sequence>MTEQPTRTLVSAERHGPVALLTLEHAGSYNALGRDLVTELTGRLTDAAADPDVRVVVLTGAGPAFCAGADIAEVPAMIGAAPTDELPFDRLFDVLADYPTPTVAAVRGIAYGGGCELALACDIAIAGRSARFAVPEVKLGVIPGAGGTQRLVHAVGKAKAMRMLLSGDPVGAAWACDAGLVADVVDDDEVVPAALELAGRIAGNAPRAVALAADAARRAHDQPLREGLATERHHFLRALGTDDAREGLSAFTAGRTPAFTGR</sequence>
<dbReference type="STRING" id="260086.SAMN05216207_1009185"/>
<dbReference type="PROSITE" id="PS00166">
    <property type="entry name" value="ENOYL_COA_HYDRATASE"/>
    <property type="match status" value="1"/>
</dbReference>
<gene>
    <name evidence="7" type="ORF">SAMN05216207_1009185</name>
</gene>
<comment type="catalytic activity">
    <reaction evidence="5">
        <text>a 4-saturated-(3S)-3-hydroxyacyl-CoA = a (3E)-enoyl-CoA + H2O</text>
        <dbReference type="Rhea" id="RHEA:20724"/>
        <dbReference type="ChEBI" id="CHEBI:15377"/>
        <dbReference type="ChEBI" id="CHEBI:58521"/>
        <dbReference type="ChEBI" id="CHEBI:137480"/>
        <dbReference type="EC" id="4.2.1.17"/>
    </reaction>
</comment>
<dbReference type="OrthoDB" id="9777711at2"/>
<dbReference type="CDD" id="cd06558">
    <property type="entry name" value="crotonase-like"/>
    <property type="match status" value="1"/>
</dbReference>
<dbReference type="RefSeq" id="WP_093341379.1">
    <property type="nucleotide sequence ID" value="NZ_FOUY01000009.1"/>
</dbReference>
<dbReference type="EMBL" id="FOUY01000009">
    <property type="protein sequence ID" value="SFN18550.1"/>
    <property type="molecule type" value="Genomic_DNA"/>
</dbReference>
<dbReference type="FunFam" id="3.90.226.10:FF:000009">
    <property type="entry name" value="Carnitinyl-CoA dehydratase"/>
    <property type="match status" value="1"/>
</dbReference>
<dbReference type="EC" id="4.2.1.17" evidence="2"/>
<dbReference type="InterPro" id="IPR018376">
    <property type="entry name" value="Enoyl-CoA_hyd/isom_CS"/>
</dbReference>
<keyword evidence="8" id="KW-1185">Reference proteome</keyword>
<dbReference type="InterPro" id="IPR001753">
    <property type="entry name" value="Enoyl-CoA_hydra/iso"/>
</dbReference>
<comment type="catalytic activity">
    <reaction evidence="4">
        <text>a (3S)-3-hydroxyacyl-CoA = a (2E)-enoyl-CoA + H2O</text>
        <dbReference type="Rhea" id="RHEA:16105"/>
        <dbReference type="ChEBI" id="CHEBI:15377"/>
        <dbReference type="ChEBI" id="CHEBI:57318"/>
        <dbReference type="ChEBI" id="CHEBI:58856"/>
        <dbReference type="EC" id="4.2.1.17"/>
    </reaction>
</comment>
<evidence type="ECO:0000256" key="2">
    <source>
        <dbReference type="ARBA" id="ARBA00012076"/>
    </source>
</evidence>
<comment type="similarity">
    <text evidence="1 6">Belongs to the enoyl-CoA hydratase/isomerase family.</text>
</comment>
<dbReference type="PANTHER" id="PTHR11941">
    <property type="entry name" value="ENOYL-COA HYDRATASE-RELATED"/>
    <property type="match status" value="1"/>
</dbReference>
<evidence type="ECO:0000256" key="6">
    <source>
        <dbReference type="RuleBase" id="RU003707"/>
    </source>
</evidence>
<dbReference type="GO" id="GO:0006635">
    <property type="term" value="P:fatty acid beta-oxidation"/>
    <property type="evidence" value="ECO:0007669"/>
    <property type="project" value="TreeGrafter"/>
</dbReference>
<evidence type="ECO:0000256" key="3">
    <source>
        <dbReference type="ARBA" id="ARBA00023239"/>
    </source>
</evidence>
<dbReference type="InterPro" id="IPR014748">
    <property type="entry name" value="Enoyl-CoA_hydra_C"/>
</dbReference>
<evidence type="ECO:0000313" key="7">
    <source>
        <dbReference type="EMBL" id="SFN18550.1"/>
    </source>
</evidence>